<evidence type="ECO:0000256" key="1">
    <source>
        <dbReference type="ARBA" id="ARBA00004123"/>
    </source>
</evidence>
<dbReference type="SMART" id="SM00906">
    <property type="entry name" value="Fungal_trans"/>
    <property type="match status" value="1"/>
</dbReference>
<evidence type="ECO:0000256" key="3">
    <source>
        <dbReference type="ARBA" id="ARBA00022833"/>
    </source>
</evidence>
<keyword evidence="3" id="KW-0862">Zinc</keyword>
<feature type="compositionally biased region" description="Low complexity" evidence="8">
    <location>
        <begin position="178"/>
        <end position="213"/>
    </location>
</feature>
<feature type="compositionally biased region" description="Pro residues" evidence="8">
    <location>
        <begin position="234"/>
        <end position="247"/>
    </location>
</feature>
<dbReference type="GeneID" id="25975526"/>
<evidence type="ECO:0000256" key="2">
    <source>
        <dbReference type="ARBA" id="ARBA00022723"/>
    </source>
</evidence>
<dbReference type="InterPro" id="IPR001138">
    <property type="entry name" value="Zn2Cys6_DnaBD"/>
</dbReference>
<dbReference type="Gene3D" id="4.10.240.10">
    <property type="entry name" value="Zn(2)-C6 fungal-type DNA-binding domain"/>
    <property type="match status" value="1"/>
</dbReference>
<evidence type="ECO:0000256" key="6">
    <source>
        <dbReference type="ARBA" id="ARBA00023163"/>
    </source>
</evidence>
<dbReference type="CDD" id="cd12148">
    <property type="entry name" value="fungal_TF_MHR"/>
    <property type="match status" value="1"/>
</dbReference>
<evidence type="ECO:0000256" key="7">
    <source>
        <dbReference type="ARBA" id="ARBA00023242"/>
    </source>
</evidence>
<dbReference type="HOGENOM" id="CLU_011881_1_0_1"/>
<dbReference type="GO" id="GO:0008270">
    <property type="term" value="F:zinc ion binding"/>
    <property type="evidence" value="ECO:0007669"/>
    <property type="project" value="InterPro"/>
</dbReference>
<dbReference type="GO" id="GO:0000981">
    <property type="term" value="F:DNA-binding transcription factor activity, RNA polymerase II-specific"/>
    <property type="evidence" value="ECO:0007669"/>
    <property type="project" value="InterPro"/>
</dbReference>
<keyword evidence="5" id="KW-0238">DNA-binding</keyword>
<evidence type="ECO:0000313" key="11">
    <source>
        <dbReference type="Proteomes" id="UP000007796"/>
    </source>
</evidence>
<accession>F0XH99</accession>
<keyword evidence="2" id="KW-0479">Metal-binding</keyword>
<dbReference type="SMART" id="SM00066">
    <property type="entry name" value="GAL4"/>
    <property type="match status" value="1"/>
</dbReference>
<dbReference type="Pfam" id="PF04082">
    <property type="entry name" value="Fungal_trans"/>
    <property type="match status" value="1"/>
</dbReference>
<dbReference type="RefSeq" id="XP_014172080.1">
    <property type="nucleotide sequence ID" value="XM_014316605.1"/>
</dbReference>
<dbReference type="GO" id="GO:0045944">
    <property type="term" value="P:positive regulation of transcription by RNA polymerase II"/>
    <property type="evidence" value="ECO:0007669"/>
    <property type="project" value="TreeGrafter"/>
</dbReference>
<dbReference type="OrthoDB" id="25921at2759"/>
<dbReference type="GO" id="GO:0043565">
    <property type="term" value="F:sequence-specific DNA binding"/>
    <property type="evidence" value="ECO:0007669"/>
    <property type="project" value="TreeGrafter"/>
</dbReference>
<evidence type="ECO:0000313" key="10">
    <source>
        <dbReference type="EMBL" id="EFX02598.1"/>
    </source>
</evidence>
<feature type="domain" description="Zn(2)-C6 fungal-type" evidence="9">
    <location>
        <begin position="93"/>
        <end position="123"/>
    </location>
</feature>
<sequence>MTGALLQAVPAVSGSGDCTIAIDAILSSFPNPGFFHCQRGLIGIASAWKKPQPIRRSLSAAISGDGHDDKVGQPDEQSTLNGTSTRLTTAMYACLRCRHSKKRCDRQLPICTACHRLGANCHFPSPAAGNASQTAALRARVQWLSAFVDSLLPPGSAPVSCYDTGIDLHAAIGIVSRPSPLTPSESSSTTSTTTAMAAGSSGSTATTPATPLASASASATSSLMGITTTIPPASRLPPPQLQLPLPPALQLALSPPPPPSAPASGPSSRYLLGETSPLLRAPPRPRLPAVRTFAQNIGVDGMAAVRSYFRHMHRSYPFLYEAQIVEDAGSSAGRALYADGGELTPTLARLYLVMAVGVEAVWRFNRPAVDAPIPVIPVPYQDVVQLCLGGTRSVVTVEVLLLLALCSLFEPERWSSPWTLMGILAREAVMLTLNRRAEPNSRSGPAPGSSSGLTLQAMGFRHRLFWCIFSLDRLVAGVFGLPLAVQDYDGNLPLPGVTTEEFAASDQAQHIATLQIARQAIALRLIEGRCLELVHLNSTGAQTKLPSMRERRALVDELRAAADNWYTQGCLLARREARAAHFHNTITWLNTNYHGILLMLYCPSLFNDGAAAVRPDDLLDLHRTLRMYTQSVHAQYADRQLALNWTTLSRMLVVCRMLLHCHFACCGGTPGPGSPRHVIILGEQLDMALQCQECLSAFHVSWVYARQSRHVYHRLIAVLRRRLQIEETRASHGPLGALGALDGLPVSSTEPSPDVDDIHNICDEAERLIRDALGRSSCYTYMEGEPRQRAMWNDE</sequence>
<dbReference type="InterPro" id="IPR052202">
    <property type="entry name" value="Yeast_MetPath_Reg"/>
</dbReference>
<dbReference type="STRING" id="655863.F0XH99"/>
<name>F0XH99_GROCL</name>
<feature type="region of interest" description="Disordered" evidence="8">
    <location>
        <begin position="177"/>
        <end position="213"/>
    </location>
</feature>
<dbReference type="PANTHER" id="PTHR47782:SF7">
    <property type="entry name" value="PROTEIN STB5"/>
    <property type="match status" value="1"/>
</dbReference>
<keyword evidence="6" id="KW-0804">Transcription</keyword>
<comment type="subcellular location">
    <subcellularLocation>
        <location evidence="1">Nucleus</location>
    </subcellularLocation>
</comment>
<evidence type="ECO:0000259" key="9">
    <source>
        <dbReference type="PROSITE" id="PS50048"/>
    </source>
</evidence>
<organism evidence="11">
    <name type="scientific">Grosmannia clavigera (strain kw1407 / UAMH 11150)</name>
    <name type="common">Blue stain fungus</name>
    <name type="synonym">Graphiocladiella clavigera</name>
    <dbReference type="NCBI Taxonomy" id="655863"/>
    <lineage>
        <taxon>Eukaryota</taxon>
        <taxon>Fungi</taxon>
        <taxon>Dikarya</taxon>
        <taxon>Ascomycota</taxon>
        <taxon>Pezizomycotina</taxon>
        <taxon>Sordariomycetes</taxon>
        <taxon>Sordariomycetidae</taxon>
        <taxon>Ophiostomatales</taxon>
        <taxon>Ophiostomataceae</taxon>
        <taxon>Leptographium</taxon>
    </lineage>
</organism>
<proteinExistence type="predicted"/>
<evidence type="ECO:0000256" key="5">
    <source>
        <dbReference type="ARBA" id="ARBA00023125"/>
    </source>
</evidence>
<dbReference type="PROSITE" id="PS50048">
    <property type="entry name" value="ZN2_CY6_FUNGAL_2"/>
    <property type="match status" value="1"/>
</dbReference>
<evidence type="ECO:0000256" key="4">
    <source>
        <dbReference type="ARBA" id="ARBA00023015"/>
    </source>
</evidence>
<dbReference type="EMBL" id="GL629769">
    <property type="protein sequence ID" value="EFX02598.1"/>
    <property type="molecule type" value="Genomic_DNA"/>
</dbReference>
<dbReference type="GO" id="GO:0006351">
    <property type="term" value="P:DNA-templated transcription"/>
    <property type="evidence" value="ECO:0007669"/>
    <property type="project" value="InterPro"/>
</dbReference>
<dbReference type="PROSITE" id="PS00463">
    <property type="entry name" value="ZN2_CY6_FUNGAL_1"/>
    <property type="match status" value="1"/>
</dbReference>
<dbReference type="InParanoid" id="F0XH99"/>
<keyword evidence="4" id="KW-0805">Transcription regulation</keyword>
<gene>
    <name evidence="10" type="ORF">CMQ_2527</name>
</gene>
<keyword evidence="7" id="KW-0539">Nucleus</keyword>
<dbReference type="InterPro" id="IPR036864">
    <property type="entry name" value="Zn2-C6_fun-type_DNA-bd_sf"/>
</dbReference>
<protein>
    <submittedName>
        <fullName evidence="10">Multidrug-resistance genes transcriptional activator</fullName>
    </submittedName>
</protein>
<dbReference type="PANTHER" id="PTHR47782">
    <property type="entry name" value="ZN(II)2CYS6 TRANSCRIPTION FACTOR (EUROFUNG)-RELATED"/>
    <property type="match status" value="1"/>
</dbReference>
<feature type="region of interest" description="Disordered" evidence="8">
    <location>
        <begin position="228"/>
        <end position="273"/>
    </location>
</feature>
<dbReference type="CDD" id="cd00067">
    <property type="entry name" value="GAL4"/>
    <property type="match status" value="1"/>
</dbReference>
<dbReference type="Pfam" id="PF00172">
    <property type="entry name" value="Zn_clus"/>
    <property type="match status" value="1"/>
</dbReference>
<dbReference type="Proteomes" id="UP000007796">
    <property type="component" value="Unassembled WGS sequence"/>
</dbReference>
<keyword evidence="11" id="KW-1185">Reference proteome</keyword>
<dbReference type="GO" id="GO:0005634">
    <property type="term" value="C:nucleus"/>
    <property type="evidence" value="ECO:0007669"/>
    <property type="project" value="UniProtKB-SubCell"/>
</dbReference>
<dbReference type="InterPro" id="IPR007219">
    <property type="entry name" value="XnlR_reg_dom"/>
</dbReference>
<evidence type="ECO:0000256" key="8">
    <source>
        <dbReference type="SAM" id="MobiDB-lite"/>
    </source>
</evidence>
<dbReference type="AlphaFoldDB" id="F0XH99"/>
<dbReference type="eggNOG" id="ENOG502QTEH">
    <property type="taxonomic scope" value="Eukaryota"/>
</dbReference>
<dbReference type="SUPFAM" id="SSF57701">
    <property type="entry name" value="Zn2/Cys6 DNA-binding domain"/>
    <property type="match status" value="1"/>
</dbReference>
<reference evidence="10 11" key="1">
    <citation type="journal article" date="2011" name="Proc. Natl. Acad. Sci. U.S.A.">
        <title>Genome and transcriptome analyses of the mountain pine beetle-fungal symbiont Grosmannia clavigera, a lodgepole pine pathogen.</title>
        <authorList>
            <person name="DiGuistini S."/>
            <person name="Wang Y."/>
            <person name="Liao N.Y."/>
            <person name="Taylor G."/>
            <person name="Tanguay P."/>
            <person name="Feau N."/>
            <person name="Henrissat B."/>
            <person name="Chan S.K."/>
            <person name="Hesse-Orce U."/>
            <person name="Alamouti S.M."/>
            <person name="Tsui C.K.M."/>
            <person name="Docking R.T."/>
            <person name="Levasseur A."/>
            <person name="Haridas S."/>
            <person name="Robertson G."/>
            <person name="Birol I."/>
            <person name="Holt R.A."/>
            <person name="Marra M.A."/>
            <person name="Hamelin R.C."/>
            <person name="Hirst M."/>
            <person name="Jones S.J.M."/>
            <person name="Bohlmann J."/>
            <person name="Breuil C."/>
        </authorList>
    </citation>
    <scope>NUCLEOTIDE SEQUENCE [LARGE SCALE GENOMIC DNA]</scope>
    <source>
        <strain evidence="11">kw1407 / UAMH 11150</strain>
    </source>
</reference>
<feature type="region of interest" description="Disordered" evidence="8">
    <location>
        <begin position="62"/>
        <end position="82"/>
    </location>
</feature>